<sequence length="290" mass="33316">MLSKISSSFPNLWSSQYRTVDAEALLKERDSSDTDSEDYAQHVLPARRSMGPVITNTSLVFFMILSAALGYMYMFKEPSISQCITKTSIWSPANAVVNYKEFDFDNDFAHKTEYRGPPTPDLEKRWEELWWLNGVRFPEDKISSINRTEDLGAGRRPRKAVDGKGGYHAMIDVFHQLHCLNLLRQASWLSYYRTHTHIVRTPAPFSDSDVGIRMHLDHCIETLRLTLMCHADTTPSLMMEDPESPIGVSTDFSSHRKCRNFDAIREWTRDNQIAPTVPMDWSPEEKGDSE</sequence>
<evidence type="ECO:0008006" key="6">
    <source>
        <dbReference type="Google" id="ProtNLM"/>
    </source>
</evidence>
<dbReference type="PANTHER" id="PTHR33365">
    <property type="entry name" value="YALI0B05434P"/>
    <property type="match status" value="1"/>
</dbReference>
<proteinExistence type="inferred from homology"/>
<evidence type="ECO:0000256" key="2">
    <source>
        <dbReference type="ARBA" id="ARBA00035112"/>
    </source>
</evidence>
<gene>
    <name evidence="4" type="ORF">CC78DRAFT_504326</name>
</gene>
<reference evidence="5" key="1">
    <citation type="journal article" date="2020" name="Stud. Mycol.">
        <title>101 Dothideomycetes genomes: A test case for predicting lifestyles and emergence of pathogens.</title>
        <authorList>
            <person name="Haridas S."/>
            <person name="Albert R."/>
            <person name="Binder M."/>
            <person name="Bloem J."/>
            <person name="LaButti K."/>
            <person name="Salamov A."/>
            <person name="Andreopoulos B."/>
            <person name="Baker S."/>
            <person name="Barry K."/>
            <person name="Bills G."/>
            <person name="Bluhm B."/>
            <person name="Cannon C."/>
            <person name="Castanera R."/>
            <person name="Culley D."/>
            <person name="Daum C."/>
            <person name="Ezra D."/>
            <person name="Gonzalez J."/>
            <person name="Henrissat B."/>
            <person name="Kuo A."/>
            <person name="Liang C."/>
            <person name="Lipzen A."/>
            <person name="Lutzoni F."/>
            <person name="Magnuson J."/>
            <person name="Mondo S."/>
            <person name="Nolan M."/>
            <person name="Ohm R."/>
            <person name="Pangilinan J."/>
            <person name="Park H.-J."/>
            <person name="Ramirez L."/>
            <person name="Alfaro M."/>
            <person name="Sun H."/>
            <person name="Tritt A."/>
            <person name="Yoshinaga Y."/>
            <person name="Zwiers L.-H."/>
            <person name="Turgeon B."/>
            <person name="Goodwin S."/>
            <person name="Spatafora J."/>
            <person name="Crous P."/>
            <person name="Grigoriev I."/>
        </authorList>
    </citation>
    <scope>NUCLEOTIDE SEQUENCE [LARGE SCALE GENOMIC DNA]</scope>
    <source>
        <strain evidence="5">CBS 304.66</strain>
    </source>
</reference>
<protein>
    <recommendedName>
        <fullName evidence="6">Cyclochlorotine biosynthesis protein O</fullName>
    </recommendedName>
</protein>
<dbReference type="EMBL" id="ML986744">
    <property type="protein sequence ID" value="KAF2258643.1"/>
    <property type="molecule type" value="Genomic_DNA"/>
</dbReference>
<evidence type="ECO:0000313" key="5">
    <source>
        <dbReference type="Proteomes" id="UP000800093"/>
    </source>
</evidence>
<organism evidence="4 5">
    <name type="scientific">Lojkania enalia</name>
    <dbReference type="NCBI Taxonomy" id="147567"/>
    <lineage>
        <taxon>Eukaryota</taxon>
        <taxon>Fungi</taxon>
        <taxon>Dikarya</taxon>
        <taxon>Ascomycota</taxon>
        <taxon>Pezizomycotina</taxon>
        <taxon>Dothideomycetes</taxon>
        <taxon>Pleosporomycetidae</taxon>
        <taxon>Pleosporales</taxon>
        <taxon>Pleosporales incertae sedis</taxon>
        <taxon>Lojkania</taxon>
    </lineage>
</organism>
<keyword evidence="3" id="KW-0812">Transmembrane</keyword>
<feature type="transmembrane region" description="Helical" evidence="3">
    <location>
        <begin position="53"/>
        <end position="74"/>
    </location>
</feature>
<name>A0A9P4MYL8_9PLEO</name>
<dbReference type="AlphaFoldDB" id="A0A9P4MYL8"/>
<dbReference type="PANTHER" id="PTHR33365:SF4">
    <property type="entry name" value="CYCLOCHLOROTINE BIOSYNTHESIS PROTEIN O"/>
    <property type="match status" value="1"/>
</dbReference>
<keyword evidence="5" id="KW-1185">Reference proteome</keyword>
<comment type="similarity">
    <text evidence="2">Belongs to the ustYa family.</text>
</comment>
<dbReference type="GO" id="GO:0043386">
    <property type="term" value="P:mycotoxin biosynthetic process"/>
    <property type="evidence" value="ECO:0007669"/>
    <property type="project" value="InterPro"/>
</dbReference>
<accession>A0A9P4MYL8</accession>
<dbReference type="Proteomes" id="UP000800093">
    <property type="component" value="Unassembled WGS sequence"/>
</dbReference>
<evidence type="ECO:0000256" key="3">
    <source>
        <dbReference type="SAM" id="Phobius"/>
    </source>
</evidence>
<comment type="pathway">
    <text evidence="1">Mycotoxin biosynthesis.</text>
</comment>
<dbReference type="OrthoDB" id="3687641at2759"/>
<dbReference type="InterPro" id="IPR021765">
    <property type="entry name" value="UstYa-like"/>
</dbReference>
<evidence type="ECO:0000313" key="4">
    <source>
        <dbReference type="EMBL" id="KAF2258643.1"/>
    </source>
</evidence>
<keyword evidence="3" id="KW-0472">Membrane</keyword>
<dbReference type="Pfam" id="PF11807">
    <property type="entry name" value="UstYa"/>
    <property type="match status" value="1"/>
</dbReference>
<evidence type="ECO:0000256" key="1">
    <source>
        <dbReference type="ARBA" id="ARBA00004685"/>
    </source>
</evidence>
<keyword evidence="3" id="KW-1133">Transmembrane helix</keyword>
<comment type="caution">
    <text evidence="4">The sequence shown here is derived from an EMBL/GenBank/DDBJ whole genome shotgun (WGS) entry which is preliminary data.</text>
</comment>